<keyword evidence="2" id="KW-1185">Reference proteome</keyword>
<gene>
    <name evidence="1" type="ORF">AAW51_2123</name>
</gene>
<evidence type="ECO:0000313" key="1">
    <source>
        <dbReference type="EMBL" id="AKJ28814.1"/>
    </source>
</evidence>
<dbReference type="STRING" id="413882.AAW51_2123"/>
<dbReference type="KEGG" id="pbh:AAW51_2123"/>
<reference evidence="1 2" key="1">
    <citation type="submission" date="2015-05" db="EMBL/GenBank/DDBJ databases">
        <authorList>
            <person name="Tang B."/>
            <person name="Yu Y."/>
        </authorList>
    </citation>
    <scope>NUCLEOTIDE SEQUENCE [LARGE SCALE GENOMIC DNA]</scope>
    <source>
        <strain evidence="1 2">DSM 7029</strain>
    </source>
</reference>
<dbReference type="AlphaFoldDB" id="A0A0G3BHC3"/>
<dbReference type="Proteomes" id="UP000035352">
    <property type="component" value="Chromosome"/>
</dbReference>
<evidence type="ECO:0000313" key="2">
    <source>
        <dbReference type="Proteomes" id="UP000035352"/>
    </source>
</evidence>
<sequence length="74" mass="8785">MVFPGQSYWTKQFDSYYGVWVWTMRRRLPGGDVLKCWCSASPWDLQDRARFAARLRRARGDFKRLAALAERKTP</sequence>
<accession>A0A0G3BHC3</accession>
<organism evidence="1 2">
    <name type="scientific">Caldimonas brevitalea</name>
    <dbReference type="NCBI Taxonomy" id="413882"/>
    <lineage>
        <taxon>Bacteria</taxon>
        <taxon>Pseudomonadati</taxon>
        <taxon>Pseudomonadota</taxon>
        <taxon>Betaproteobacteria</taxon>
        <taxon>Burkholderiales</taxon>
        <taxon>Sphaerotilaceae</taxon>
        <taxon>Caldimonas</taxon>
    </lineage>
</organism>
<dbReference type="EMBL" id="CP011371">
    <property type="protein sequence ID" value="AKJ28814.1"/>
    <property type="molecule type" value="Genomic_DNA"/>
</dbReference>
<name>A0A0G3BHC3_9BURK</name>
<proteinExistence type="predicted"/>
<protein>
    <submittedName>
        <fullName evidence="1">Uncharacterized protein</fullName>
    </submittedName>
</protein>